<accession>A0A1U7MYV6</accession>
<dbReference type="Proteomes" id="UP000186657">
    <property type="component" value="Unassembled WGS sequence"/>
</dbReference>
<dbReference type="EMBL" id="MKZS01000001">
    <property type="protein sequence ID" value="OLT58834.1"/>
    <property type="molecule type" value="Genomic_DNA"/>
</dbReference>
<sequence length="272" mass="31772">MPIGYEPYPKKIPTANERRVIIVLPGDKIEQIRNDKKYDKFHQSIKTSDQTWLMDNLRENYQDPETISFLEKLDHENILDNGNILVQSSEDPIKYFLAEQVENKVVLPKWDHYITICNYLGATSIELDINDVTSFAEKTNFIAKSKIFFLDNLFPKISIKFSKKQKIKLKNRAELKLKKEPPNLDLVKEYVKKYSLEKDADISFIINNRKFNKDLEFKRKINLFSEVETSLNVAASLVIPESFTQIKASFKKAIKETRKYTVTIALDFGYKS</sequence>
<proteinExistence type="predicted"/>
<evidence type="ECO:0000313" key="1">
    <source>
        <dbReference type="EMBL" id="OLT58834.1"/>
    </source>
</evidence>
<comment type="caution">
    <text evidence="1">The sequence shown here is derived from an EMBL/GenBank/DDBJ whole genome shotgun (WGS) entry which is preliminary data.</text>
</comment>
<protein>
    <submittedName>
        <fullName evidence="1">Uncharacterized protein</fullName>
    </submittedName>
</protein>
<reference evidence="1 2" key="1">
    <citation type="submission" date="2016-10" db="EMBL/GenBank/DDBJ databases">
        <title>Comparative genomics uncovers the prolific and rare metabolic potential of the cyanobacterial genus Moorea.</title>
        <authorList>
            <person name="Leao T."/>
            <person name="Castelao G."/>
            <person name="Korobeynikov A."/>
            <person name="Monroe E.A."/>
            <person name="Podell S."/>
            <person name="Glukhov E."/>
            <person name="Allen E."/>
            <person name="Gerwick W.H."/>
            <person name="Gerwick L."/>
        </authorList>
    </citation>
    <scope>NUCLEOTIDE SEQUENCE [LARGE SCALE GENOMIC DNA]</scope>
    <source>
        <strain evidence="1 2">PNG5-198</strain>
    </source>
</reference>
<gene>
    <name evidence="1" type="ORF">BJP37_07010</name>
</gene>
<evidence type="ECO:0000313" key="2">
    <source>
        <dbReference type="Proteomes" id="UP000186657"/>
    </source>
</evidence>
<dbReference type="RefSeq" id="WP_075897641.1">
    <property type="nucleotide sequence ID" value="NZ_MKZS01000001.1"/>
</dbReference>
<keyword evidence="2" id="KW-1185">Reference proteome</keyword>
<organism evidence="1 2">
    <name type="scientific">Moorena bouillonii PNG</name>
    <dbReference type="NCBI Taxonomy" id="568701"/>
    <lineage>
        <taxon>Bacteria</taxon>
        <taxon>Bacillati</taxon>
        <taxon>Cyanobacteriota</taxon>
        <taxon>Cyanophyceae</taxon>
        <taxon>Coleofasciculales</taxon>
        <taxon>Coleofasciculaceae</taxon>
        <taxon>Moorena</taxon>
    </lineage>
</organism>
<name>A0A1U7MYV6_9CYAN</name>
<dbReference type="AlphaFoldDB" id="A0A1U7MYV6"/>